<evidence type="ECO:0000313" key="6">
    <source>
        <dbReference type="Proteomes" id="UP001596507"/>
    </source>
</evidence>
<keyword evidence="2" id="KW-0238">DNA-binding</keyword>
<evidence type="ECO:0000313" key="5">
    <source>
        <dbReference type="EMBL" id="MFC7269034.1"/>
    </source>
</evidence>
<evidence type="ECO:0000256" key="2">
    <source>
        <dbReference type="ARBA" id="ARBA00023125"/>
    </source>
</evidence>
<dbReference type="Gene3D" id="1.10.10.10">
    <property type="entry name" value="Winged helix-like DNA-binding domain superfamily/Winged helix DNA-binding domain"/>
    <property type="match status" value="1"/>
</dbReference>
<comment type="caution">
    <text evidence="5">The sequence shown here is derived from an EMBL/GenBank/DDBJ whole genome shotgun (WGS) entry which is preliminary data.</text>
</comment>
<sequence length="169" mass="17638">MSEAARETTMLAALTRLISRWSTASTQRAIAEGVGVTLDAADIRAVYVLGLHGGAARPSELADELSLTRPTMSKLLARLAAAGLIDREGDPTDGRASRVALSDEGAAVFERLFGAGVQLVREALADWPAADAAAIATLLPRFVDAVVGETRLVPAEPDTRTAVEEAASE</sequence>
<dbReference type="InterPro" id="IPR000835">
    <property type="entry name" value="HTH_MarR-typ"/>
</dbReference>
<dbReference type="Pfam" id="PF12802">
    <property type="entry name" value="MarR_2"/>
    <property type="match status" value="1"/>
</dbReference>
<dbReference type="SMART" id="SM00347">
    <property type="entry name" value="HTH_MARR"/>
    <property type="match status" value="1"/>
</dbReference>
<dbReference type="RefSeq" id="WP_262873972.1">
    <property type="nucleotide sequence ID" value="NZ_BAABKW010000012.1"/>
</dbReference>
<dbReference type="InterPro" id="IPR023187">
    <property type="entry name" value="Tscrpt_reg_MarR-type_CS"/>
</dbReference>
<protein>
    <submittedName>
        <fullName evidence="5">MarR family winged helix-turn-helix transcriptional regulator</fullName>
    </submittedName>
</protein>
<dbReference type="PANTHER" id="PTHR33164:SF43">
    <property type="entry name" value="HTH-TYPE TRANSCRIPTIONAL REPRESSOR YETL"/>
    <property type="match status" value="1"/>
</dbReference>
<gene>
    <name evidence="5" type="ORF">ACFQRL_08705</name>
</gene>
<dbReference type="SUPFAM" id="SSF46785">
    <property type="entry name" value="Winged helix' DNA-binding domain"/>
    <property type="match status" value="1"/>
</dbReference>
<proteinExistence type="predicted"/>
<dbReference type="EMBL" id="JBHTBE010000002">
    <property type="protein sequence ID" value="MFC7269034.1"/>
    <property type="molecule type" value="Genomic_DNA"/>
</dbReference>
<name>A0ABW2HDW3_9MICO</name>
<keyword evidence="1" id="KW-0805">Transcription regulation</keyword>
<dbReference type="PROSITE" id="PS01117">
    <property type="entry name" value="HTH_MARR_1"/>
    <property type="match status" value="1"/>
</dbReference>
<dbReference type="PROSITE" id="PS50995">
    <property type="entry name" value="HTH_MARR_2"/>
    <property type="match status" value="1"/>
</dbReference>
<feature type="domain" description="HTH marR-type" evidence="4">
    <location>
        <begin position="7"/>
        <end position="144"/>
    </location>
</feature>
<evidence type="ECO:0000256" key="3">
    <source>
        <dbReference type="ARBA" id="ARBA00023163"/>
    </source>
</evidence>
<keyword evidence="3" id="KW-0804">Transcription</keyword>
<evidence type="ECO:0000259" key="4">
    <source>
        <dbReference type="PROSITE" id="PS50995"/>
    </source>
</evidence>
<dbReference type="InterPro" id="IPR036388">
    <property type="entry name" value="WH-like_DNA-bd_sf"/>
</dbReference>
<organism evidence="5 6">
    <name type="scientific">Microbacterium fluvii</name>
    <dbReference type="NCBI Taxonomy" id="415215"/>
    <lineage>
        <taxon>Bacteria</taxon>
        <taxon>Bacillati</taxon>
        <taxon>Actinomycetota</taxon>
        <taxon>Actinomycetes</taxon>
        <taxon>Micrococcales</taxon>
        <taxon>Microbacteriaceae</taxon>
        <taxon>Microbacterium</taxon>
    </lineage>
</organism>
<dbReference type="InterPro" id="IPR039422">
    <property type="entry name" value="MarR/SlyA-like"/>
</dbReference>
<accession>A0ABW2HDW3</accession>
<keyword evidence="6" id="KW-1185">Reference proteome</keyword>
<evidence type="ECO:0000256" key="1">
    <source>
        <dbReference type="ARBA" id="ARBA00023015"/>
    </source>
</evidence>
<reference evidence="6" key="1">
    <citation type="journal article" date="2019" name="Int. J. Syst. Evol. Microbiol.">
        <title>The Global Catalogue of Microorganisms (GCM) 10K type strain sequencing project: providing services to taxonomists for standard genome sequencing and annotation.</title>
        <authorList>
            <consortium name="The Broad Institute Genomics Platform"/>
            <consortium name="The Broad Institute Genome Sequencing Center for Infectious Disease"/>
            <person name="Wu L."/>
            <person name="Ma J."/>
        </authorList>
    </citation>
    <scope>NUCLEOTIDE SEQUENCE [LARGE SCALE GENOMIC DNA]</scope>
    <source>
        <strain evidence="6">CGMCC 1.15772</strain>
    </source>
</reference>
<dbReference type="InterPro" id="IPR036390">
    <property type="entry name" value="WH_DNA-bd_sf"/>
</dbReference>
<dbReference type="PANTHER" id="PTHR33164">
    <property type="entry name" value="TRANSCRIPTIONAL REGULATOR, MARR FAMILY"/>
    <property type="match status" value="1"/>
</dbReference>
<dbReference type="PRINTS" id="PR00598">
    <property type="entry name" value="HTHMARR"/>
</dbReference>
<dbReference type="Proteomes" id="UP001596507">
    <property type="component" value="Unassembled WGS sequence"/>
</dbReference>